<dbReference type="GO" id="GO:0030170">
    <property type="term" value="F:pyridoxal phosphate binding"/>
    <property type="evidence" value="ECO:0007669"/>
    <property type="project" value="InterPro"/>
</dbReference>
<keyword evidence="3 4" id="KW-0663">Pyridoxal phosphate</keyword>
<evidence type="ECO:0000256" key="3">
    <source>
        <dbReference type="ARBA" id="ARBA00022898"/>
    </source>
</evidence>
<protein>
    <recommendedName>
        <fullName evidence="8">Methionine gamma-lyase</fullName>
    </recommendedName>
</protein>
<name>E1ZDD2_CHLVA</name>
<dbReference type="SUPFAM" id="SSF53383">
    <property type="entry name" value="PLP-dependent transferases"/>
    <property type="match status" value="1"/>
</dbReference>
<evidence type="ECO:0000256" key="5">
    <source>
        <dbReference type="SAM" id="MobiDB-lite"/>
    </source>
</evidence>
<feature type="region of interest" description="Disordered" evidence="5">
    <location>
        <begin position="471"/>
        <end position="569"/>
    </location>
</feature>
<dbReference type="Gene3D" id="3.90.1150.10">
    <property type="entry name" value="Aspartate Aminotransferase, domain 1"/>
    <property type="match status" value="1"/>
</dbReference>
<organism evidence="7">
    <name type="scientific">Chlorella variabilis</name>
    <name type="common">Green alga</name>
    <dbReference type="NCBI Taxonomy" id="554065"/>
    <lineage>
        <taxon>Eukaryota</taxon>
        <taxon>Viridiplantae</taxon>
        <taxon>Chlorophyta</taxon>
        <taxon>core chlorophytes</taxon>
        <taxon>Trebouxiophyceae</taxon>
        <taxon>Chlorellales</taxon>
        <taxon>Chlorellaceae</taxon>
        <taxon>Chlorella clade</taxon>
        <taxon>Chlorella</taxon>
    </lineage>
</organism>
<dbReference type="STRING" id="554065.E1ZDD2"/>
<comment type="cofactor">
    <cofactor evidence="1 4">
        <name>pyridoxal 5'-phosphate</name>
        <dbReference type="ChEBI" id="CHEBI:597326"/>
    </cofactor>
</comment>
<dbReference type="GO" id="GO:0005737">
    <property type="term" value="C:cytoplasm"/>
    <property type="evidence" value="ECO:0007669"/>
    <property type="project" value="TreeGrafter"/>
</dbReference>
<dbReference type="PANTHER" id="PTHR11808:SF80">
    <property type="entry name" value="CYSTATHIONINE GAMMA-LYASE"/>
    <property type="match status" value="1"/>
</dbReference>
<dbReference type="GO" id="GO:0016846">
    <property type="term" value="F:carbon-sulfur lyase activity"/>
    <property type="evidence" value="ECO:0007669"/>
    <property type="project" value="TreeGrafter"/>
</dbReference>
<dbReference type="EMBL" id="GL433842">
    <property type="protein sequence ID" value="EFN56203.1"/>
    <property type="molecule type" value="Genomic_DNA"/>
</dbReference>
<reference evidence="6 7" key="1">
    <citation type="journal article" date="2010" name="Plant Cell">
        <title>The Chlorella variabilis NC64A genome reveals adaptation to photosymbiosis, coevolution with viruses, and cryptic sex.</title>
        <authorList>
            <person name="Blanc G."/>
            <person name="Duncan G."/>
            <person name="Agarkova I."/>
            <person name="Borodovsky M."/>
            <person name="Gurnon J."/>
            <person name="Kuo A."/>
            <person name="Lindquist E."/>
            <person name="Lucas S."/>
            <person name="Pangilinan J."/>
            <person name="Polle J."/>
            <person name="Salamov A."/>
            <person name="Terry A."/>
            <person name="Yamada T."/>
            <person name="Dunigan D.D."/>
            <person name="Grigoriev I.V."/>
            <person name="Claverie J.M."/>
            <person name="Van Etten J.L."/>
        </authorList>
    </citation>
    <scope>NUCLEOTIDE SEQUENCE [LARGE SCALE GENOMIC DNA]</scope>
    <source>
        <strain evidence="6 7">NC64A</strain>
    </source>
</reference>
<gene>
    <name evidence="6" type="ORF">CHLNCDRAFT_35132</name>
</gene>
<evidence type="ECO:0008006" key="8">
    <source>
        <dbReference type="Google" id="ProtNLM"/>
    </source>
</evidence>
<sequence length="569" mass="59918">MSHSNDSLTMHHALEEEDPAARLADSRREFGEWGGVNAGIEVSTTFTVLEADTLPQIFAGEKGPSGGCYLYGRSFNPTVRYLGRQLAALEGAAASYCCASGMAAISATLLALCNSGDHIVCSNAVYGGTFALCKDFLPAKCGIRTTFVDIADLAAVQAAITDKTRVLYTESLSNPTLVLADVPRLAELAHAARLKLVVDNTFTPVILSPLRLGADVVVHSLTKFISGASGKLGWLSAILLLLLLRDQLYIIAGAVCAADGNFINSLMDLRMGPLMLLGPTMDPKVASELSLRIPHLALRMREHSARAQHYAERLAALGARVVYPALPTHPQHGLMKRLANPGTPAPPAAHTGDSLPTAPKLCWYGAGGMLTLELGSLHGAKRFMERLQNLHGFGLLAVSLGYFDTLMSASAASTSSELSEEELARAGAWAGAEWAHVGLTGSVAQRWRQLEEAYRHVAAVQPAAQPAYQAGHAGGEAAAGSQLKGSPTWHSFGSLDTGDSQEEGEAGASGAEDASPAGQHRIKVRRLTSGTELIHSKDTQPASGPRRQTPLSAQGSAEHSKDAIAATAK</sequence>
<dbReference type="InParanoid" id="E1ZDD2"/>
<evidence type="ECO:0000256" key="1">
    <source>
        <dbReference type="ARBA" id="ARBA00001933"/>
    </source>
</evidence>
<dbReference type="InterPro" id="IPR015421">
    <property type="entry name" value="PyrdxlP-dep_Trfase_major"/>
</dbReference>
<dbReference type="FunCoup" id="E1ZDD2">
    <property type="interactions" value="45"/>
</dbReference>
<dbReference type="FunFam" id="3.40.640.10:FF:000046">
    <property type="entry name" value="Cystathionine gamma-lyase"/>
    <property type="match status" value="1"/>
</dbReference>
<accession>E1ZDD2</accession>
<dbReference type="KEGG" id="cvr:CHLNCDRAFT_35132"/>
<dbReference type="InterPro" id="IPR000277">
    <property type="entry name" value="Cys/Met-Metab_PyrdxlP-dep_enz"/>
</dbReference>
<dbReference type="InterPro" id="IPR015422">
    <property type="entry name" value="PyrdxlP-dep_Trfase_small"/>
</dbReference>
<evidence type="ECO:0000313" key="7">
    <source>
        <dbReference type="Proteomes" id="UP000008141"/>
    </source>
</evidence>
<feature type="compositionally biased region" description="Low complexity" evidence="5">
    <location>
        <begin position="506"/>
        <end position="518"/>
    </location>
</feature>
<dbReference type="OrthoDB" id="3512640at2759"/>
<dbReference type="InterPro" id="IPR015424">
    <property type="entry name" value="PyrdxlP-dep_Trfase"/>
</dbReference>
<dbReference type="Pfam" id="PF01053">
    <property type="entry name" value="Cys_Met_Meta_PP"/>
    <property type="match status" value="1"/>
</dbReference>
<dbReference type="eggNOG" id="KOG0053">
    <property type="taxonomic scope" value="Eukaryota"/>
</dbReference>
<dbReference type="GeneID" id="17355676"/>
<dbReference type="OMA" id="YGGMITF"/>
<dbReference type="Proteomes" id="UP000008141">
    <property type="component" value="Unassembled WGS sequence"/>
</dbReference>
<keyword evidence="7" id="KW-1185">Reference proteome</keyword>
<dbReference type="RefSeq" id="XP_005848305.1">
    <property type="nucleotide sequence ID" value="XM_005848243.1"/>
</dbReference>
<dbReference type="PANTHER" id="PTHR11808">
    <property type="entry name" value="TRANS-SULFURATION ENZYME FAMILY MEMBER"/>
    <property type="match status" value="1"/>
</dbReference>
<dbReference type="AlphaFoldDB" id="E1ZDD2"/>
<dbReference type="Gene3D" id="3.40.640.10">
    <property type="entry name" value="Type I PLP-dependent aspartate aminotransferase-like (Major domain)"/>
    <property type="match status" value="1"/>
</dbReference>
<comment type="similarity">
    <text evidence="2 4">Belongs to the trans-sulfuration enzymes family.</text>
</comment>
<evidence type="ECO:0000256" key="2">
    <source>
        <dbReference type="ARBA" id="ARBA00009077"/>
    </source>
</evidence>
<proteinExistence type="inferred from homology"/>
<evidence type="ECO:0000256" key="4">
    <source>
        <dbReference type="RuleBase" id="RU362118"/>
    </source>
</evidence>
<evidence type="ECO:0000313" key="6">
    <source>
        <dbReference type="EMBL" id="EFN56203.1"/>
    </source>
</evidence>
<dbReference type="GO" id="GO:0019346">
    <property type="term" value="P:transsulfuration"/>
    <property type="evidence" value="ECO:0007669"/>
    <property type="project" value="InterPro"/>
</dbReference>
<feature type="compositionally biased region" description="Low complexity" evidence="5">
    <location>
        <begin position="471"/>
        <end position="480"/>
    </location>
</feature>